<dbReference type="InterPro" id="IPR043129">
    <property type="entry name" value="ATPase_NBD"/>
</dbReference>
<gene>
    <name evidence="2" type="ORF">EVA93_01890</name>
</gene>
<sequence length="346" mass="38600">MSIIFQSMNNYFIGIMTGTSADALDGCIVSFDEGFKFVESASISLDDDYKKNYEACIKAGYKTSSESNVLAEIEQTLNRQTVKLIKTLIYKSNIDVSKISLIGFSGQTVFHTNERSYQIGDPLFIAKETKINVCSDFRNFDIKHGGIGAPLIPAFHNYLFSEDNKSKIIFNIGGIANGTFLNDGEIVLASDVGPGNCLIDFVMAERFNKPFDDKGDEASRGEINQELLNELRSSCNDMQYPRADDKQSYYELINDSFYEIQSNSVLKTLTEFTAEKIVEFYEFCKEPDEVIIHGGGTKNLFLMNLIKSKISGTLKTTEDKIPSKFVEAAGFAYLACLNKGEVFLAK</sequence>
<dbReference type="InterPro" id="IPR000253">
    <property type="entry name" value="FHA_dom"/>
</dbReference>
<dbReference type="PANTHER" id="PTHR30605">
    <property type="entry name" value="ANHYDRO-N-ACETYLMURAMIC ACID KINASE"/>
    <property type="match status" value="1"/>
</dbReference>
<dbReference type="GO" id="GO:0006040">
    <property type="term" value="P:amino sugar metabolic process"/>
    <property type="evidence" value="ECO:0007669"/>
    <property type="project" value="InterPro"/>
</dbReference>
<feature type="domain" description="FHA" evidence="1">
    <location>
        <begin position="123"/>
        <end position="186"/>
    </location>
</feature>
<organism evidence="2 3">
    <name type="scientific">SAR86 cluster bacterium</name>
    <dbReference type="NCBI Taxonomy" id="2030880"/>
    <lineage>
        <taxon>Bacteria</taxon>
        <taxon>Pseudomonadati</taxon>
        <taxon>Pseudomonadota</taxon>
        <taxon>Gammaproteobacteria</taxon>
        <taxon>SAR86 cluster</taxon>
    </lineage>
</organism>
<dbReference type="SUPFAM" id="SSF53067">
    <property type="entry name" value="Actin-like ATPase domain"/>
    <property type="match status" value="1"/>
</dbReference>
<comment type="caution">
    <text evidence="2">The sequence shown here is derived from an EMBL/GenBank/DDBJ whole genome shotgun (WGS) entry which is preliminary data.</text>
</comment>
<dbReference type="InterPro" id="IPR005338">
    <property type="entry name" value="Anhydro_N_Ac-Mur_kinase"/>
</dbReference>
<dbReference type="Proteomes" id="UP000318710">
    <property type="component" value="Unassembled WGS sequence"/>
</dbReference>
<dbReference type="AlphaFoldDB" id="A0A520N395"/>
<evidence type="ECO:0000313" key="3">
    <source>
        <dbReference type="Proteomes" id="UP000318710"/>
    </source>
</evidence>
<dbReference type="PANTHER" id="PTHR30605:SF0">
    <property type="entry name" value="ANHYDRO-N-ACETYLMURAMIC ACID KINASE"/>
    <property type="match status" value="1"/>
</dbReference>
<evidence type="ECO:0000313" key="2">
    <source>
        <dbReference type="EMBL" id="RZO27957.1"/>
    </source>
</evidence>
<protein>
    <recommendedName>
        <fullName evidence="1">FHA domain-containing protein</fullName>
    </recommendedName>
</protein>
<dbReference type="Gene3D" id="3.30.420.40">
    <property type="match status" value="2"/>
</dbReference>
<reference evidence="2 3" key="1">
    <citation type="submission" date="2019-02" db="EMBL/GenBank/DDBJ databases">
        <title>Prokaryotic population dynamics and viral predation in marine succession experiment using metagenomics: the confinement effect.</title>
        <authorList>
            <person name="Haro-Moreno J.M."/>
            <person name="Rodriguez-Valera F."/>
            <person name="Lopez-Perez M."/>
        </authorList>
    </citation>
    <scope>NUCLEOTIDE SEQUENCE [LARGE SCALE GENOMIC DNA]</scope>
    <source>
        <strain evidence="2">MED-G160</strain>
    </source>
</reference>
<dbReference type="GO" id="GO:0016773">
    <property type="term" value="F:phosphotransferase activity, alcohol group as acceptor"/>
    <property type="evidence" value="ECO:0007669"/>
    <property type="project" value="InterPro"/>
</dbReference>
<dbReference type="PROSITE" id="PS50006">
    <property type="entry name" value="FHA_DOMAIN"/>
    <property type="match status" value="1"/>
</dbReference>
<dbReference type="GO" id="GO:0009254">
    <property type="term" value="P:peptidoglycan turnover"/>
    <property type="evidence" value="ECO:0007669"/>
    <property type="project" value="InterPro"/>
</dbReference>
<proteinExistence type="predicted"/>
<dbReference type="Pfam" id="PF03702">
    <property type="entry name" value="AnmK"/>
    <property type="match status" value="1"/>
</dbReference>
<accession>A0A520N395</accession>
<dbReference type="GO" id="GO:0005524">
    <property type="term" value="F:ATP binding"/>
    <property type="evidence" value="ECO:0007669"/>
    <property type="project" value="InterPro"/>
</dbReference>
<dbReference type="EMBL" id="SHBF01000007">
    <property type="protein sequence ID" value="RZO27957.1"/>
    <property type="molecule type" value="Genomic_DNA"/>
</dbReference>
<name>A0A520N395_9GAMM</name>
<evidence type="ECO:0000259" key="1">
    <source>
        <dbReference type="PROSITE" id="PS50006"/>
    </source>
</evidence>